<sequence>MKKITLLAALLVGGILTSNAQSKLPVETPKLSAKVGETPIKQGNWIVGGALGSTGYSFEEESFNINFTPRAGYFVSDGIAVGLELGAGLQTVKGDDNEWNYKVMPFVRYYFPEGASETGRFFGQGAVGISGAEVSGDSDTSFAFNINAGYSHFVSRNVALEAIVGYNYSKSNQASASAHNGLGLSLGFQIFLGK</sequence>
<proteinExistence type="predicted"/>
<reference evidence="3" key="1">
    <citation type="submission" date="2016-10" db="EMBL/GenBank/DDBJ databases">
        <authorList>
            <person name="Varghese N."/>
            <person name="Submissions S."/>
        </authorList>
    </citation>
    <scope>NUCLEOTIDE SEQUENCE [LARGE SCALE GENOMIC DNA]</scope>
    <source>
        <strain evidence="3">DSM 23313</strain>
    </source>
</reference>
<evidence type="ECO:0000313" key="2">
    <source>
        <dbReference type="EMBL" id="SDH85420.1"/>
    </source>
</evidence>
<gene>
    <name evidence="2" type="ORF">SAMN05421818_11918</name>
</gene>
<feature type="signal peptide" evidence="1">
    <location>
        <begin position="1"/>
        <end position="20"/>
    </location>
</feature>
<keyword evidence="3" id="KW-1185">Reference proteome</keyword>
<dbReference type="STRING" id="702745.SAMN05421818_11918"/>
<dbReference type="InterPro" id="IPR011250">
    <property type="entry name" value="OMP/PagP_B-barrel"/>
</dbReference>
<dbReference type="Gene3D" id="2.40.160.20">
    <property type="match status" value="1"/>
</dbReference>
<feature type="chain" id="PRO_5017275665" evidence="1">
    <location>
        <begin position="21"/>
        <end position="194"/>
    </location>
</feature>
<keyword evidence="1" id="KW-0732">Signal</keyword>
<name>A0A1G8FTH9_9FLAO</name>
<protein>
    <submittedName>
        <fullName evidence="2">Outer membrane protein beta-barrel domain-containing protein</fullName>
    </submittedName>
</protein>
<evidence type="ECO:0000256" key="1">
    <source>
        <dbReference type="SAM" id="SignalP"/>
    </source>
</evidence>
<dbReference type="SUPFAM" id="SSF56925">
    <property type="entry name" value="OMPA-like"/>
    <property type="match status" value="1"/>
</dbReference>
<organism evidence="2 3">
    <name type="scientific">Myroides phaeus</name>
    <dbReference type="NCBI Taxonomy" id="702745"/>
    <lineage>
        <taxon>Bacteria</taxon>
        <taxon>Pseudomonadati</taxon>
        <taxon>Bacteroidota</taxon>
        <taxon>Flavobacteriia</taxon>
        <taxon>Flavobacteriales</taxon>
        <taxon>Flavobacteriaceae</taxon>
        <taxon>Myroides</taxon>
    </lineage>
</organism>
<accession>A0A1G8FTH9</accession>
<dbReference type="RefSeq" id="WP_090409773.1">
    <property type="nucleotide sequence ID" value="NZ_FNDQ01000019.1"/>
</dbReference>
<dbReference type="Proteomes" id="UP000243588">
    <property type="component" value="Unassembled WGS sequence"/>
</dbReference>
<dbReference type="EMBL" id="FNDQ01000019">
    <property type="protein sequence ID" value="SDH85420.1"/>
    <property type="molecule type" value="Genomic_DNA"/>
</dbReference>
<dbReference type="AlphaFoldDB" id="A0A1G8FTH9"/>
<evidence type="ECO:0000313" key="3">
    <source>
        <dbReference type="Proteomes" id="UP000243588"/>
    </source>
</evidence>